<comment type="similarity">
    <text evidence="3">Belongs to the FPG family.</text>
</comment>
<dbReference type="PROSITE" id="PS51066">
    <property type="entry name" value="ZF_FPG_2"/>
    <property type="match status" value="1"/>
</dbReference>
<evidence type="ECO:0000256" key="16">
    <source>
        <dbReference type="PROSITE-ProRule" id="PRU00391"/>
    </source>
</evidence>
<dbReference type="PANTHER" id="PTHR22993">
    <property type="entry name" value="FORMAMIDOPYRIMIDINE-DNA GLYCOSYLASE"/>
    <property type="match status" value="1"/>
</dbReference>
<dbReference type="AlphaFoldDB" id="A0A0G0S914"/>
<keyword evidence="5" id="KW-0479">Metal-binding</keyword>
<evidence type="ECO:0000256" key="2">
    <source>
        <dbReference type="ARBA" id="ARBA00001947"/>
    </source>
</evidence>
<comment type="catalytic activity">
    <reaction evidence="1">
        <text>Hydrolysis of DNA containing ring-opened 7-methylguanine residues, releasing 2,6-diamino-4-hydroxy-5-(N-methyl)formamidopyrimidine.</text>
        <dbReference type="EC" id="3.2.2.23"/>
    </reaction>
</comment>
<evidence type="ECO:0000259" key="18">
    <source>
        <dbReference type="PROSITE" id="PS51068"/>
    </source>
</evidence>
<dbReference type="InterPro" id="IPR010979">
    <property type="entry name" value="Ribosomal_uS13-like_H2TH"/>
</dbReference>
<comment type="caution">
    <text evidence="19">The sequence shown here is derived from an EMBL/GenBank/DDBJ whole genome shotgun (WGS) entry which is preliminary data.</text>
</comment>
<evidence type="ECO:0000256" key="1">
    <source>
        <dbReference type="ARBA" id="ARBA00001668"/>
    </source>
</evidence>
<dbReference type="PROSITE" id="PS01242">
    <property type="entry name" value="ZF_FPG_1"/>
    <property type="match status" value="1"/>
</dbReference>
<evidence type="ECO:0000259" key="17">
    <source>
        <dbReference type="PROSITE" id="PS51066"/>
    </source>
</evidence>
<dbReference type="Gene3D" id="1.10.8.50">
    <property type="match status" value="1"/>
</dbReference>
<dbReference type="SMART" id="SM01232">
    <property type="entry name" value="H2TH"/>
    <property type="match status" value="1"/>
</dbReference>
<keyword evidence="9" id="KW-0862">Zinc</keyword>
<dbReference type="GO" id="GO:0034039">
    <property type="term" value="F:8-oxo-7,8-dihydroguanine DNA N-glycosylase activity"/>
    <property type="evidence" value="ECO:0007669"/>
    <property type="project" value="TreeGrafter"/>
</dbReference>
<dbReference type="NCBIfam" id="TIGR00577">
    <property type="entry name" value="fpg"/>
    <property type="match status" value="1"/>
</dbReference>
<dbReference type="InterPro" id="IPR035937">
    <property type="entry name" value="FPG_N"/>
</dbReference>
<protein>
    <submittedName>
        <fullName evidence="19">Formamidopyrimidine-DNA glycosylase</fullName>
    </submittedName>
</protein>
<evidence type="ECO:0000313" key="20">
    <source>
        <dbReference type="Proteomes" id="UP000034137"/>
    </source>
</evidence>
<dbReference type="Pfam" id="PF01149">
    <property type="entry name" value="Fapy_DNA_glyco"/>
    <property type="match status" value="1"/>
</dbReference>
<evidence type="ECO:0000256" key="12">
    <source>
        <dbReference type="ARBA" id="ARBA00023239"/>
    </source>
</evidence>
<evidence type="ECO:0000313" key="19">
    <source>
        <dbReference type="EMBL" id="KKR31235.1"/>
    </source>
</evidence>
<dbReference type="CDD" id="cd08966">
    <property type="entry name" value="EcFpg-like_N"/>
    <property type="match status" value="1"/>
</dbReference>
<sequence length="294" mass="33729">MPELPEVETIVTDLKILEKSKISDFKVVNEKTIRQRPFLNLLEKEFRKRIVGKRITKVSRRAKNIVFEVDRYYLVFHLKMTGQLVLKKCASKGCKIITGGHPIVGQGNILPNKYTRGILDFDNGSVLYFNDVRRFGWARLMDKTEYLAFSDLYGLEPLSKEFTSKYLKNFFDKRKKTTIKQAIMDQKYLVGVGNIYADESLFLAGIRPARKVESLSDKEIEKLHKSIIKTLKQAIKYRGTSFNDYLDAQGAKGNFLQHLKVYGRAGKECRKCGGVIKKGKIGGRGTHWCDNCQL</sequence>
<dbReference type="GO" id="GO:0003684">
    <property type="term" value="F:damaged DNA binding"/>
    <property type="evidence" value="ECO:0007669"/>
    <property type="project" value="InterPro"/>
</dbReference>
<dbReference type="SUPFAM" id="SSF46946">
    <property type="entry name" value="S13-like H2TH domain"/>
    <property type="match status" value="1"/>
</dbReference>
<dbReference type="PROSITE" id="PS51068">
    <property type="entry name" value="FPG_CAT"/>
    <property type="match status" value="1"/>
</dbReference>
<evidence type="ECO:0000256" key="11">
    <source>
        <dbReference type="ARBA" id="ARBA00023204"/>
    </source>
</evidence>
<dbReference type="GO" id="GO:0008270">
    <property type="term" value="F:zinc ion binding"/>
    <property type="evidence" value="ECO:0007669"/>
    <property type="project" value="UniProtKB-KW"/>
</dbReference>
<dbReference type="InterPro" id="IPR015887">
    <property type="entry name" value="DNA_glyclase_Znf_dom_DNA_BS"/>
</dbReference>
<dbReference type="InterPro" id="IPR010663">
    <property type="entry name" value="Znf_FPG/IleRS"/>
</dbReference>
<comment type="cofactor">
    <cofactor evidence="2">
        <name>Zn(2+)</name>
        <dbReference type="ChEBI" id="CHEBI:29105"/>
    </cofactor>
</comment>
<dbReference type="InterPro" id="IPR012319">
    <property type="entry name" value="FPG_cat"/>
</dbReference>
<keyword evidence="14" id="KW-0326">Glycosidase</keyword>
<dbReference type="GO" id="GO:0140078">
    <property type="term" value="F:class I DNA-(apurinic or apyrimidinic site) endonuclease activity"/>
    <property type="evidence" value="ECO:0007669"/>
    <property type="project" value="UniProtKB-EC"/>
</dbReference>
<organism evidence="19 20">
    <name type="scientific">Candidatus Falkowbacteria bacterium GW2011_GWF2_39_8</name>
    <dbReference type="NCBI Taxonomy" id="1618642"/>
    <lineage>
        <taxon>Bacteria</taxon>
        <taxon>Candidatus Falkowiibacteriota</taxon>
    </lineage>
</organism>
<dbReference type="Proteomes" id="UP000034137">
    <property type="component" value="Unassembled WGS sequence"/>
</dbReference>
<comment type="subunit">
    <text evidence="4">Monomer.</text>
</comment>
<evidence type="ECO:0000256" key="14">
    <source>
        <dbReference type="ARBA" id="ARBA00023295"/>
    </source>
</evidence>
<accession>A0A0G0S914</accession>
<feature type="domain" description="Formamidopyrimidine-DNA glycosylase catalytic" evidence="18">
    <location>
        <begin position="2"/>
        <end position="136"/>
    </location>
</feature>
<evidence type="ECO:0000256" key="4">
    <source>
        <dbReference type="ARBA" id="ARBA00011245"/>
    </source>
</evidence>
<keyword evidence="12" id="KW-0456">Lyase</keyword>
<dbReference type="InterPro" id="IPR000214">
    <property type="entry name" value="Znf_DNA_glyclase/AP_lyase"/>
</dbReference>
<dbReference type="PATRIC" id="fig|1618642.3.peg.997"/>
<keyword evidence="11" id="KW-0234">DNA repair</keyword>
<dbReference type="PANTHER" id="PTHR22993:SF9">
    <property type="entry name" value="FORMAMIDOPYRIMIDINE-DNA GLYCOSYLASE"/>
    <property type="match status" value="1"/>
</dbReference>
<keyword evidence="7 16" id="KW-0863">Zinc-finger</keyword>
<feature type="domain" description="FPG-type" evidence="17">
    <location>
        <begin position="260"/>
        <end position="294"/>
    </location>
</feature>
<keyword evidence="13" id="KW-0511">Multifunctional enzyme</keyword>
<keyword evidence="6" id="KW-0227">DNA damage</keyword>
<keyword evidence="8" id="KW-0378">Hydrolase</keyword>
<dbReference type="FunFam" id="1.10.8.50:FF:000003">
    <property type="entry name" value="Formamidopyrimidine-DNA glycosylase"/>
    <property type="match status" value="1"/>
</dbReference>
<dbReference type="SMART" id="SM00898">
    <property type="entry name" value="Fapy_DNA_glyco"/>
    <property type="match status" value="1"/>
</dbReference>
<evidence type="ECO:0000256" key="10">
    <source>
        <dbReference type="ARBA" id="ARBA00023125"/>
    </source>
</evidence>
<dbReference type="SUPFAM" id="SSF57716">
    <property type="entry name" value="Glucocorticoid receptor-like (DNA-binding domain)"/>
    <property type="match status" value="1"/>
</dbReference>
<name>A0A0G0S914_9BACT</name>
<dbReference type="EMBL" id="LBXO01000068">
    <property type="protein sequence ID" value="KKR31235.1"/>
    <property type="molecule type" value="Genomic_DNA"/>
</dbReference>
<evidence type="ECO:0000256" key="13">
    <source>
        <dbReference type="ARBA" id="ARBA00023268"/>
    </source>
</evidence>
<evidence type="ECO:0000256" key="8">
    <source>
        <dbReference type="ARBA" id="ARBA00022801"/>
    </source>
</evidence>
<dbReference type="GO" id="GO:0006284">
    <property type="term" value="P:base-excision repair"/>
    <property type="evidence" value="ECO:0007669"/>
    <property type="project" value="InterPro"/>
</dbReference>
<evidence type="ECO:0000256" key="7">
    <source>
        <dbReference type="ARBA" id="ARBA00022771"/>
    </source>
</evidence>
<evidence type="ECO:0000256" key="6">
    <source>
        <dbReference type="ARBA" id="ARBA00022763"/>
    </source>
</evidence>
<gene>
    <name evidence="19" type="ORF">UT64_C0068G0003</name>
</gene>
<keyword evidence="10" id="KW-0238">DNA-binding</keyword>
<dbReference type="SUPFAM" id="SSF81624">
    <property type="entry name" value="N-terminal domain of MutM-like DNA repair proteins"/>
    <property type="match status" value="1"/>
</dbReference>
<dbReference type="InterPro" id="IPR015886">
    <property type="entry name" value="H2TH_FPG"/>
</dbReference>
<dbReference type="Gene3D" id="3.20.190.10">
    <property type="entry name" value="MutM-like, N-terminal"/>
    <property type="match status" value="1"/>
</dbReference>
<reference evidence="19 20" key="1">
    <citation type="journal article" date="2015" name="Nature">
        <title>rRNA introns, odd ribosomes, and small enigmatic genomes across a large radiation of phyla.</title>
        <authorList>
            <person name="Brown C.T."/>
            <person name="Hug L.A."/>
            <person name="Thomas B.C."/>
            <person name="Sharon I."/>
            <person name="Castelle C.J."/>
            <person name="Singh A."/>
            <person name="Wilkins M.J."/>
            <person name="Williams K.H."/>
            <person name="Banfield J.F."/>
        </authorList>
    </citation>
    <scope>NUCLEOTIDE SEQUENCE [LARGE SCALE GENOMIC DNA]</scope>
</reference>
<evidence type="ECO:0000256" key="3">
    <source>
        <dbReference type="ARBA" id="ARBA00009409"/>
    </source>
</evidence>
<dbReference type="NCBIfam" id="NF002211">
    <property type="entry name" value="PRK01103.1"/>
    <property type="match status" value="1"/>
</dbReference>
<comment type="catalytic activity">
    <reaction evidence="15">
        <text>2'-deoxyribonucleotide-(2'-deoxyribose 5'-phosphate)-2'-deoxyribonucleotide-DNA = a 3'-end 2'-deoxyribonucleotide-(2,3-dehydro-2,3-deoxyribose 5'-phosphate)-DNA + a 5'-end 5'-phospho-2'-deoxyribonucleoside-DNA + H(+)</text>
        <dbReference type="Rhea" id="RHEA:66592"/>
        <dbReference type="Rhea" id="RHEA-COMP:13180"/>
        <dbReference type="Rhea" id="RHEA-COMP:16897"/>
        <dbReference type="Rhea" id="RHEA-COMP:17067"/>
        <dbReference type="ChEBI" id="CHEBI:15378"/>
        <dbReference type="ChEBI" id="CHEBI:136412"/>
        <dbReference type="ChEBI" id="CHEBI:157695"/>
        <dbReference type="ChEBI" id="CHEBI:167181"/>
        <dbReference type="EC" id="4.2.99.18"/>
    </reaction>
</comment>
<dbReference type="Pfam" id="PF06831">
    <property type="entry name" value="H2TH"/>
    <property type="match status" value="1"/>
</dbReference>
<proteinExistence type="inferred from homology"/>
<evidence type="ECO:0000256" key="9">
    <source>
        <dbReference type="ARBA" id="ARBA00022833"/>
    </source>
</evidence>
<dbReference type="Pfam" id="PF06827">
    <property type="entry name" value="zf-FPG_IleRS"/>
    <property type="match status" value="1"/>
</dbReference>
<evidence type="ECO:0000256" key="15">
    <source>
        <dbReference type="ARBA" id="ARBA00044632"/>
    </source>
</evidence>
<dbReference type="InterPro" id="IPR020629">
    <property type="entry name" value="FPG_Glyclase"/>
</dbReference>
<evidence type="ECO:0000256" key="5">
    <source>
        <dbReference type="ARBA" id="ARBA00022723"/>
    </source>
</evidence>